<dbReference type="SUPFAM" id="SSF56731">
    <property type="entry name" value="DNA primase core"/>
    <property type="match status" value="1"/>
</dbReference>
<organism evidence="1">
    <name type="scientific">CrAss-like virus sp. ctjK323</name>
    <dbReference type="NCBI Taxonomy" id="2825839"/>
    <lineage>
        <taxon>Viruses</taxon>
        <taxon>Duplodnaviria</taxon>
        <taxon>Heunggongvirae</taxon>
        <taxon>Uroviricota</taxon>
        <taxon>Caudoviricetes</taxon>
        <taxon>Crassvirales</taxon>
    </lineage>
</organism>
<dbReference type="Gene3D" id="3.90.580.10">
    <property type="entry name" value="Zinc finger, CHC2-type domain"/>
    <property type="match status" value="1"/>
</dbReference>
<dbReference type="GO" id="GO:0003677">
    <property type="term" value="F:DNA binding"/>
    <property type="evidence" value="ECO:0007669"/>
    <property type="project" value="InterPro"/>
</dbReference>
<proteinExistence type="predicted"/>
<dbReference type="EMBL" id="BK015552">
    <property type="protein sequence ID" value="DAE12433.1"/>
    <property type="molecule type" value="Genomic_DNA"/>
</dbReference>
<dbReference type="SUPFAM" id="SSF57783">
    <property type="entry name" value="Zinc beta-ribbon"/>
    <property type="match status" value="1"/>
</dbReference>
<accession>A0A8S5Q0T6</accession>
<dbReference type="Gene3D" id="3.40.1360.10">
    <property type="match status" value="1"/>
</dbReference>
<dbReference type="InterPro" id="IPR036977">
    <property type="entry name" value="DNA_primase_Znf_CHC2"/>
</dbReference>
<name>A0A8S5Q0T6_9CAUD</name>
<dbReference type="InterPro" id="IPR034154">
    <property type="entry name" value="TOPRIM_DnaG/twinkle"/>
</dbReference>
<dbReference type="CDD" id="cd01029">
    <property type="entry name" value="TOPRIM_primases"/>
    <property type="match status" value="1"/>
</dbReference>
<evidence type="ECO:0000313" key="1">
    <source>
        <dbReference type="EMBL" id="DAE12433.1"/>
    </source>
</evidence>
<reference evidence="1" key="1">
    <citation type="journal article" date="2021" name="Proc. Natl. Acad. Sci. U.S.A.">
        <title>A Catalog of Tens of Thousands of Viruses from Human Metagenomes Reveals Hidden Associations with Chronic Diseases.</title>
        <authorList>
            <person name="Tisza M.J."/>
            <person name="Buck C.B."/>
        </authorList>
    </citation>
    <scope>NUCLEOTIDE SEQUENCE</scope>
    <source>
        <strain evidence="1">CtjK323</strain>
    </source>
</reference>
<protein>
    <submittedName>
        <fullName evidence="1">DNA primase</fullName>
    </submittedName>
</protein>
<dbReference type="GO" id="GO:0006260">
    <property type="term" value="P:DNA replication"/>
    <property type="evidence" value="ECO:0007669"/>
    <property type="project" value="InterPro"/>
</dbReference>
<sequence length="334" mass="38665">MVVGKTSSSISKTEIFSKFSETQVLCTVFPEITEIPCVIKSPLRADNHPSFSIYMSNSNHIMYKDFGDNNVQGGLVDLLCEYWNCTFNQALDKICKLMIKDDNVTIKPKQIKTLTRKEANQLTKLEVKVRLWREYDYEYWASYGISKQWLKYAEIYPVSYKIITKKDSVTGKIKRYTFPTDQYAYCYVERKEGQLQLKLYQPYNTKGYKWCSKMDASVIGLWTKIPEYGDRVVICSSLKDALVVSCQLHIPTLCLQGEGYSMSDTAINELKRRYKKIFISFDTDEAGKADGEKLAKRTGFTNIVPNLGSQKDFSDYYKALEDKTQFKQLEKLFN</sequence>
<dbReference type="GO" id="GO:0008270">
    <property type="term" value="F:zinc ion binding"/>
    <property type="evidence" value="ECO:0007669"/>
    <property type="project" value="InterPro"/>
</dbReference>